<evidence type="ECO:0000313" key="3">
    <source>
        <dbReference type="Proteomes" id="UP001546774"/>
    </source>
</evidence>
<feature type="region of interest" description="Disordered" evidence="1">
    <location>
        <begin position="37"/>
        <end position="79"/>
    </location>
</feature>
<accession>A0ABV1H431</accession>
<reference evidence="2" key="1">
    <citation type="submission" date="2024-03" db="EMBL/GenBank/DDBJ databases">
        <title>Human intestinal bacterial collection.</title>
        <authorList>
            <person name="Pauvert C."/>
            <person name="Hitch T.C.A."/>
            <person name="Clavel T."/>
        </authorList>
    </citation>
    <scope>NUCLEOTIDE SEQUENCE [LARGE SCALE GENOMIC DNA]</scope>
    <source>
        <strain evidence="2">CLA-AA-H89B</strain>
    </source>
</reference>
<comment type="caution">
    <text evidence="2">The sequence shown here is derived from an EMBL/GenBank/DDBJ whole genome shotgun (WGS) entry which is preliminary data.</text>
</comment>
<keyword evidence="3" id="KW-1185">Reference proteome</keyword>
<evidence type="ECO:0000313" key="2">
    <source>
        <dbReference type="EMBL" id="MEQ2554066.1"/>
    </source>
</evidence>
<name>A0ABV1H431_9FIRM</name>
<gene>
    <name evidence="2" type="ORF">WMO37_03425</name>
</gene>
<evidence type="ECO:0000256" key="1">
    <source>
        <dbReference type="SAM" id="MobiDB-lite"/>
    </source>
</evidence>
<dbReference type="EMBL" id="JBBMFS010000002">
    <property type="protein sequence ID" value="MEQ2554066.1"/>
    <property type="molecule type" value="Genomic_DNA"/>
</dbReference>
<organism evidence="2 3">
    <name type="scientific">Lachnospira intestinalis</name>
    <dbReference type="NCBI Taxonomy" id="3133158"/>
    <lineage>
        <taxon>Bacteria</taxon>
        <taxon>Bacillati</taxon>
        <taxon>Bacillota</taxon>
        <taxon>Clostridia</taxon>
        <taxon>Lachnospirales</taxon>
        <taxon>Lachnospiraceae</taxon>
        <taxon>Lachnospira</taxon>
    </lineage>
</organism>
<dbReference type="Proteomes" id="UP001546774">
    <property type="component" value="Unassembled WGS sequence"/>
</dbReference>
<proteinExistence type="predicted"/>
<protein>
    <submittedName>
        <fullName evidence="2">Uncharacterized protein</fullName>
    </submittedName>
</protein>
<sequence length="126" mass="13700">MNQKMSYSSQQQLKKTIAARLKAAGSELGGQLGAQVVRQLGGQPGNRQSAAPPLPSTQQQAQPRQEVHTMPDGMSCAQDMHRAGKTGFEGISGGMDTEVLRQAVVLSEILAEPVCKRRHRRNRHTI</sequence>